<dbReference type="Gene3D" id="1.10.10.60">
    <property type="entry name" value="Homeodomain-like"/>
    <property type="match status" value="2"/>
</dbReference>
<evidence type="ECO:0000313" key="4">
    <source>
        <dbReference type="EMBL" id="EPE07263.1"/>
    </source>
</evidence>
<dbReference type="Proteomes" id="UP000016923">
    <property type="component" value="Unassembled WGS sequence"/>
</dbReference>
<feature type="compositionally biased region" description="Basic and acidic residues" evidence="2">
    <location>
        <begin position="165"/>
        <end position="180"/>
    </location>
</feature>
<feature type="compositionally biased region" description="Low complexity" evidence="2">
    <location>
        <begin position="87"/>
        <end position="103"/>
    </location>
</feature>
<feature type="compositionally biased region" description="Low complexity" evidence="2">
    <location>
        <begin position="394"/>
        <end position="410"/>
    </location>
</feature>
<feature type="compositionally biased region" description="Basic and acidic residues" evidence="2">
    <location>
        <begin position="57"/>
        <end position="67"/>
    </location>
</feature>
<dbReference type="VEuPathDB" id="FungiDB:F503_07914"/>
<evidence type="ECO:0000313" key="5">
    <source>
        <dbReference type="Proteomes" id="UP000016923"/>
    </source>
</evidence>
<accession>S3CL99</accession>
<feature type="compositionally biased region" description="Pro residues" evidence="2">
    <location>
        <begin position="153"/>
        <end position="162"/>
    </location>
</feature>
<evidence type="ECO:0000256" key="1">
    <source>
        <dbReference type="ARBA" id="ARBA00023125"/>
    </source>
</evidence>
<feature type="compositionally biased region" description="Polar residues" evidence="2">
    <location>
        <begin position="581"/>
        <end position="596"/>
    </location>
</feature>
<feature type="region of interest" description="Disordered" evidence="2">
    <location>
        <begin position="579"/>
        <end position="639"/>
    </location>
</feature>
<keyword evidence="5" id="KW-1185">Reference proteome</keyword>
<proteinExistence type="predicted"/>
<dbReference type="PROSITE" id="PS51253">
    <property type="entry name" value="HTH_CENPB"/>
    <property type="match status" value="1"/>
</dbReference>
<dbReference type="EMBL" id="KE148151">
    <property type="protein sequence ID" value="EPE07263.1"/>
    <property type="molecule type" value="Genomic_DNA"/>
</dbReference>
<dbReference type="PANTHER" id="PTHR19303">
    <property type="entry name" value="TRANSPOSON"/>
    <property type="match status" value="1"/>
</dbReference>
<feature type="region of interest" description="Disordered" evidence="2">
    <location>
        <begin position="547"/>
        <end position="566"/>
    </location>
</feature>
<dbReference type="InterPro" id="IPR009057">
    <property type="entry name" value="Homeodomain-like_sf"/>
</dbReference>
<dbReference type="OMA" id="QWPSMLT"/>
<dbReference type="SMART" id="SM00674">
    <property type="entry name" value="CENPB"/>
    <property type="match status" value="1"/>
</dbReference>
<gene>
    <name evidence="4" type="ORF">F503_07914</name>
</gene>
<feature type="region of interest" description="Disordered" evidence="2">
    <location>
        <begin position="219"/>
        <end position="244"/>
    </location>
</feature>
<dbReference type="GO" id="GO:0003677">
    <property type="term" value="F:DNA binding"/>
    <property type="evidence" value="ECO:0007669"/>
    <property type="project" value="UniProtKB-KW"/>
</dbReference>
<keyword evidence="1" id="KW-0238">DNA-binding</keyword>
<sequence>MHNSYISTGVDSVAPSTQENMPYDNNWVTMNSYPQSTMASFTSTEFAYMPPITTHDLPPHDMPHDGLNRMPPPLQPRESPQQKHASELPPKQQQPPLSMPPLSMAHHASPHHHQLPQLPMLTVPSNPTWPSMLTNPSQYVAQPQSIHIAPRSGPQPPAPPPLKTKLNEREGKPNPRKMLTDDDRRRMCEYAETHPGVKQSEIGAIFGVERSTVSKVLRNKDKYVSKDDRSKSPGGKKSKGSKFPDIERALSNWVRNAQKSGISVTDADIKDKLRFFATNTGNPDTVLKTSTTSWLEKFKQKNGVGSGRLVRRASETNIPKRKPSINSMSSMNRVVGSPLLGPMESAGNDSPLSPATRQQSTSPTSANRSDEERDTLSAGPGSIGQHFMGFGADNNGTSNGNHNNHGGHMNPSGLGSNMTMGIGIGGMSYKNGNSQSTTSLTSVFTDAPVSSFSGSPTAPYTFSPDANVGSFLATDPMAHPGSASFQRPRSQTLPALNMDYMSHHAQQSHQQHGQHHDNHEHHGHHGHNDAVVSTPGESMTPKYLHHHHLSSTAPSSAVDSPMTDISGPSYGLDSAVVSPQLRRSSSNGSLFQSNPRSAGGLGGATILGSPLAGNNNGNSSNGLSGNAGGSTPNSPTQDDARRAADTLLTFIKTGSSGFDHTDYMAVARMVDKLRLQHVTIKSHSGMGGLSQIPEGESEMGSESAAHHVKMEATITA</sequence>
<dbReference type="SUPFAM" id="SSF46689">
    <property type="entry name" value="Homeodomain-like"/>
    <property type="match status" value="2"/>
</dbReference>
<dbReference type="AlphaFoldDB" id="S3CL99"/>
<feature type="compositionally biased region" description="Polar residues" evidence="2">
    <location>
        <begin position="347"/>
        <end position="367"/>
    </location>
</feature>
<dbReference type="PANTHER" id="PTHR19303:SF70">
    <property type="entry name" value="HTH CENPB-TYPE DOMAIN-CONTAINING PROTEIN"/>
    <property type="match status" value="1"/>
</dbReference>
<evidence type="ECO:0000256" key="2">
    <source>
        <dbReference type="SAM" id="MobiDB-lite"/>
    </source>
</evidence>
<protein>
    <submittedName>
        <fullName evidence="4">Centromere binding protein b</fullName>
    </submittedName>
</protein>
<feature type="compositionally biased region" description="Low complexity" evidence="2">
    <location>
        <begin position="607"/>
        <end position="624"/>
    </location>
</feature>
<dbReference type="STRING" id="1262450.S3CL99"/>
<dbReference type="HOGENOM" id="CLU_021861_1_0_1"/>
<organism evidence="4 5">
    <name type="scientific">Ophiostoma piceae (strain UAMH 11346)</name>
    <name type="common">Sap stain fungus</name>
    <dbReference type="NCBI Taxonomy" id="1262450"/>
    <lineage>
        <taxon>Eukaryota</taxon>
        <taxon>Fungi</taxon>
        <taxon>Dikarya</taxon>
        <taxon>Ascomycota</taxon>
        <taxon>Pezizomycotina</taxon>
        <taxon>Sordariomycetes</taxon>
        <taxon>Sordariomycetidae</taxon>
        <taxon>Ophiostomatales</taxon>
        <taxon>Ophiostomataceae</taxon>
        <taxon>Ophiostoma</taxon>
    </lineage>
</organism>
<name>S3CL99_OPHP1</name>
<dbReference type="OrthoDB" id="9909311at2759"/>
<dbReference type="InterPro" id="IPR050863">
    <property type="entry name" value="CenT-Element_Derived"/>
</dbReference>
<dbReference type="Pfam" id="PF03221">
    <property type="entry name" value="HTH_Tnp_Tc5"/>
    <property type="match status" value="1"/>
</dbReference>
<reference evidence="4 5" key="1">
    <citation type="journal article" date="2013" name="BMC Genomics">
        <title>The genome and transcriptome of the pine saprophyte Ophiostoma piceae, and a comparison with the bark beetle-associated pine pathogen Grosmannia clavigera.</title>
        <authorList>
            <person name="Haridas S."/>
            <person name="Wang Y."/>
            <person name="Lim L."/>
            <person name="Massoumi Alamouti S."/>
            <person name="Jackman S."/>
            <person name="Docking R."/>
            <person name="Robertson G."/>
            <person name="Birol I."/>
            <person name="Bohlmann J."/>
            <person name="Breuil C."/>
        </authorList>
    </citation>
    <scope>NUCLEOTIDE SEQUENCE [LARGE SCALE GENOMIC DNA]</scope>
    <source>
        <strain evidence="4 5">UAMH 11346</strain>
    </source>
</reference>
<dbReference type="eggNOG" id="ENOG502S9FS">
    <property type="taxonomic scope" value="Eukaryota"/>
</dbReference>
<feature type="region of interest" description="Disordered" evidence="2">
    <location>
        <begin position="52"/>
        <end position="123"/>
    </location>
</feature>
<feature type="region of interest" description="Disordered" evidence="2">
    <location>
        <begin position="503"/>
        <end position="542"/>
    </location>
</feature>
<feature type="domain" description="HTH CENPB-type" evidence="3">
    <location>
        <begin position="234"/>
        <end position="308"/>
    </location>
</feature>
<dbReference type="GO" id="GO:0005634">
    <property type="term" value="C:nucleus"/>
    <property type="evidence" value="ECO:0007669"/>
    <property type="project" value="TreeGrafter"/>
</dbReference>
<evidence type="ECO:0000259" key="3">
    <source>
        <dbReference type="PROSITE" id="PS51253"/>
    </source>
</evidence>
<dbReference type="InterPro" id="IPR006600">
    <property type="entry name" value="HTH_CenpB_DNA-bd_dom"/>
</dbReference>
<feature type="region of interest" description="Disordered" evidence="2">
    <location>
        <begin position="303"/>
        <end position="417"/>
    </location>
</feature>
<feature type="compositionally biased region" description="Basic and acidic residues" evidence="2">
    <location>
        <begin position="219"/>
        <end position="231"/>
    </location>
</feature>
<feature type="region of interest" description="Disordered" evidence="2">
    <location>
        <begin position="147"/>
        <end position="180"/>
    </location>
</feature>